<protein>
    <submittedName>
        <fullName evidence="1">WG repeat-containing protein</fullName>
    </submittedName>
</protein>
<evidence type="ECO:0000313" key="1">
    <source>
        <dbReference type="EMBL" id="MFC5192862.1"/>
    </source>
</evidence>
<dbReference type="PANTHER" id="PTHR37841:SF1">
    <property type="entry name" value="DUF3298 DOMAIN-CONTAINING PROTEIN"/>
    <property type="match status" value="1"/>
</dbReference>
<dbReference type="Proteomes" id="UP001596163">
    <property type="component" value="Unassembled WGS sequence"/>
</dbReference>
<dbReference type="Pfam" id="PF14903">
    <property type="entry name" value="WG_beta_rep"/>
    <property type="match status" value="2"/>
</dbReference>
<name>A0ABW0BYN9_9BACT</name>
<dbReference type="InterPro" id="IPR032774">
    <property type="entry name" value="WG_beta_rep"/>
</dbReference>
<sequence length="544" mass="61381">MTKGAFENPLVILYLGHYQTAMRKTFILAFTLLFLTSIPVFAQTWEVFDLKGTLQQRAIFDRIEILGETVITGKNESGLFLLSPDLRPMLDLQGDEVYQYLQPWIVVKGPKGLGAFHEYGQLALPLEYEEIKTYPNLLLARKGREYWMFERGKNKITALGSAEEAKLTHHGMIILKKGEKFYLPLSSQPDRGYDYLEENEGNFLLAKESTGFGLINREGIFVLEPVIDQLEHTRGNFFYGFDENQYLLIQGDEIRAQVSYNSYHRITKEGNLMLEYIHGKLRRIIEEDGILLDAVGMESVTLIGNDLYNVRFRDNKLGLLGKKGWLVQPISDAEWIGAGSEGLFPAKKNGKTGFLSEAGTWAIQPQFEEVGNFSEKIASFRKGNSWGLINADGRIVNDPKWKELKKFENGTAIAKSEDTSYYLLNSSGNVINPTGFEKICRLKEGFLLVESQGKKGILDSNGHILLSLEYDQVEVVSKDLIIVHKNGLAGIINTAGNTLFPIQYQQIQLDWADQKVLAKEMYIPVVIPVEEPGTKRKKGAKSSL</sequence>
<comment type="caution">
    <text evidence="1">The sequence shown here is derived from an EMBL/GenBank/DDBJ whole genome shotgun (WGS) entry which is preliminary data.</text>
</comment>
<proteinExistence type="predicted"/>
<dbReference type="SUPFAM" id="SSF69360">
    <property type="entry name" value="Cell wall binding repeat"/>
    <property type="match status" value="1"/>
</dbReference>
<dbReference type="PANTHER" id="PTHR37841">
    <property type="entry name" value="GLR2918 PROTEIN"/>
    <property type="match status" value="1"/>
</dbReference>
<keyword evidence="2" id="KW-1185">Reference proteome</keyword>
<gene>
    <name evidence="1" type="ORF">ACFPIK_13885</name>
</gene>
<dbReference type="RefSeq" id="WP_377916287.1">
    <property type="nucleotide sequence ID" value="NZ_JBHSKS010000011.1"/>
</dbReference>
<dbReference type="EMBL" id="JBHSKS010000011">
    <property type="protein sequence ID" value="MFC5192862.1"/>
    <property type="molecule type" value="Genomic_DNA"/>
</dbReference>
<organism evidence="1 2">
    <name type="scientific">Algoriphagus aquatilis</name>
    <dbReference type="NCBI Taxonomy" id="490186"/>
    <lineage>
        <taxon>Bacteria</taxon>
        <taxon>Pseudomonadati</taxon>
        <taxon>Bacteroidota</taxon>
        <taxon>Cytophagia</taxon>
        <taxon>Cytophagales</taxon>
        <taxon>Cyclobacteriaceae</taxon>
        <taxon>Algoriphagus</taxon>
    </lineage>
</organism>
<reference evidence="2" key="1">
    <citation type="journal article" date="2019" name="Int. J. Syst. Evol. Microbiol.">
        <title>The Global Catalogue of Microorganisms (GCM) 10K type strain sequencing project: providing services to taxonomists for standard genome sequencing and annotation.</title>
        <authorList>
            <consortium name="The Broad Institute Genomics Platform"/>
            <consortium name="The Broad Institute Genome Sequencing Center for Infectious Disease"/>
            <person name="Wu L."/>
            <person name="Ma J."/>
        </authorList>
    </citation>
    <scope>NUCLEOTIDE SEQUENCE [LARGE SCALE GENOMIC DNA]</scope>
    <source>
        <strain evidence="2">CGMCC 1.7030</strain>
    </source>
</reference>
<accession>A0ABW0BYN9</accession>
<evidence type="ECO:0000313" key="2">
    <source>
        <dbReference type="Proteomes" id="UP001596163"/>
    </source>
</evidence>